<dbReference type="InterPro" id="IPR019489">
    <property type="entry name" value="Clp_ATPase_C"/>
</dbReference>
<sequence>MRRLRDNFRPEFLNRIDEIIVFRKLTSEQLEQVTSLLLEETRRKARAQDVEVDVSEDAVRWLAEAGYQPEYGARPLRRTIQREVDNVLSRMLLGGEIAEGATVRIDVGGKGLTFDVVEPARV</sequence>
<dbReference type="InterPro" id="IPR027417">
    <property type="entry name" value="P-loop_NTPase"/>
</dbReference>
<protein>
    <recommendedName>
        <fullName evidence="3">Clp ATPase C-terminal domain-containing protein</fullName>
    </recommendedName>
</protein>
<evidence type="ECO:0000259" key="3">
    <source>
        <dbReference type="SMART" id="SM01086"/>
    </source>
</evidence>
<dbReference type="EMBL" id="BAAALN010000005">
    <property type="protein sequence ID" value="GAA1232304.1"/>
    <property type="molecule type" value="Genomic_DNA"/>
</dbReference>
<evidence type="ECO:0000256" key="2">
    <source>
        <dbReference type="ARBA" id="ARBA00022840"/>
    </source>
</evidence>
<dbReference type="SMART" id="SM01086">
    <property type="entry name" value="ClpB_D2-small"/>
    <property type="match status" value="1"/>
</dbReference>
<dbReference type="PANTHER" id="PTHR11638">
    <property type="entry name" value="ATP-DEPENDENT CLP PROTEASE"/>
    <property type="match status" value="1"/>
</dbReference>
<feature type="domain" description="Clp ATPase C-terminal" evidence="3">
    <location>
        <begin position="25"/>
        <end position="114"/>
    </location>
</feature>
<keyword evidence="1" id="KW-0547">Nucleotide-binding</keyword>
<organism evidence="4 5">
    <name type="scientific">Prauserella halophila</name>
    <dbReference type="NCBI Taxonomy" id="185641"/>
    <lineage>
        <taxon>Bacteria</taxon>
        <taxon>Bacillati</taxon>
        <taxon>Actinomycetota</taxon>
        <taxon>Actinomycetes</taxon>
        <taxon>Pseudonocardiales</taxon>
        <taxon>Pseudonocardiaceae</taxon>
        <taxon>Prauserella</taxon>
    </lineage>
</organism>
<dbReference type="InterPro" id="IPR050130">
    <property type="entry name" value="ClpA_ClpB"/>
</dbReference>
<dbReference type="SUPFAM" id="SSF52540">
    <property type="entry name" value="P-loop containing nucleoside triphosphate hydrolases"/>
    <property type="match status" value="1"/>
</dbReference>
<evidence type="ECO:0000313" key="5">
    <source>
        <dbReference type="Proteomes" id="UP001500653"/>
    </source>
</evidence>
<keyword evidence="5" id="KW-1185">Reference proteome</keyword>
<reference evidence="4 5" key="1">
    <citation type="journal article" date="2019" name="Int. J. Syst. Evol. Microbiol.">
        <title>The Global Catalogue of Microorganisms (GCM) 10K type strain sequencing project: providing services to taxonomists for standard genome sequencing and annotation.</title>
        <authorList>
            <consortium name="The Broad Institute Genomics Platform"/>
            <consortium name="The Broad Institute Genome Sequencing Center for Infectious Disease"/>
            <person name="Wu L."/>
            <person name="Ma J."/>
        </authorList>
    </citation>
    <scope>NUCLEOTIDE SEQUENCE [LARGE SCALE GENOMIC DNA]</scope>
    <source>
        <strain evidence="4 5">JCM 13023</strain>
    </source>
</reference>
<dbReference type="Gene3D" id="1.10.8.60">
    <property type="match status" value="1"/>
</dbReference>
<keyword evidence="2" id="KW-0067">ATP-binding</keyword>
<evidence type="ECO:0000256" key="1">
    <source>
        <dbReference type="ARBA" id="ARBA00022741"/>
    </source>
</evidence>
<accession>A0ABN1W2D8</accession>
<evidence type="ECO:0000313" key="4">
    <source>
        <dbReference type="EMBL" id="GAA1232304.1"/>
    </source>
</evidence>
<proteinExistence type="predicted"/>
<name>A0ABN1W2D8_9PSEU</name>
<dbReference type="PANTHER" id="PTHR11638:SF18">
    <property type="entry name" value="HEAT SHOCK PROTEIN 104"/>
    <property type="match status" value="1"/>
</dbReference>
<comment type="caution">
    <text evidence="4">The sequence shown here is derived from an EMBL/GenBank/DDBJ whole genome shotgun (WGS) entry which is preliminary data.</text>
</comment>
<gene>
    <name evidence="4" type="ORF">GCM10009676_14330</name>
</gene>
<dbReference type="Proteomes" id="UP001500653">
    <property type="component" value="Unassembled WGS sequence"/>
</dbReference>
<dbReference type="Pfam" id="PF10431">
    <property type="entry name" value="ClpB_D2-small"/>
    <property type="match status" value="1"/>
</dbReference>